<gene>
    <name evidence="1" type="ORF">LVIROSA_LOCUS34091</name>
</gene>
<proteinExistence type="predicted"/>
<name>A0AAU9PES8_9ASTR</name>
<reference evidence="1 2" key="1">
    <citation type="submission" date="2022-01" db="EMBL/GenBank/DDBJ databases">
        <authorList>
            <person name="Xiong W."/>
            <person name="Schranz E."/>
        </authorList>
    </citation>
    <scope>NUCLEOTIDE SEQUENCE [LARGE SCALE GENOMIC DNA]</scope>
</reference>
<protein>
    <submittedName>
        <fullName evidence="1">Uncharacterized protein</fullName>
    </submittedName>
</protein>
<dbReference type="AlphaFoldDB" id="A0AAU9PES8"/>
<dbReference type="Proteomes" id="UP001157418">
    <property type="component" value="Unassembled WGS sequence"/>
</dbReference>
<evidence type="ECO:0000313" key="2">
    <source>
        <dbReference type="Proteomes" id="UP001157418"/>
    </source>
</evidence>
<organism evidence="1 2">
    <name type="scientific">Lactuca virosa</name>
    <dbReference type="NCBI Taxonomy" id="75947"/>
    <lineage>
        <taxon>Eukaryota</taxon>
        <taxon>Viridiplantae</taxon>
        <taxon>Streptophyta</taxon>
        <taxon>Embryophyta</taxon>
        <taxon>Tracheophyta</taxon>
        <taxon>Spermatophyta</taxon>
        <taxon>Magnoliopsida</taxon>
        <taxon>eudicotyledons</taxon>
        <taxon>Gunneridae</taxon>
        <taxon>Pentapetalae</taxon>
        <taxon>asterids</taxon>
        <taxon>campanulids</taxon>
        <taxon>Asterales</taxon>
        <taxon>Asteraceae</taxon>
        <taxon>Cichorioideae</taxon>
        <taxon>Cichorieae</taxon>
        <taxon>Lactucinae</taxon>
        <taxon>Lactuca</taxon>
    </lineage>
</organism>
<evidence type="ECO:0000313" key="1">
    <source>
        <dbReference type="EMBL" id="CAH1448557.1"/>
    </source>
</evidence>
<comment type="caution">
    <text evidence="1">The sequence shown here is derived from an EMBL/GenBank/DDBJ whole genome shotgun (WGS) entry which is preliminary data.</text>
</comment>
<accession>A0AAU9PES8</accession>
<sequence>MCWSSCQAFDPSKIQDHFEVFMMIHGCCQRLMDLQITSFLKAIFGPKKRELLLKGKVEVQELLVGYAQLQMYSHFGHMNEEKKKNLITFLPLIQINTKSIHLSTLFQVILDILEMLKKPDVNAMLHQFGFQLHYELYFNPFTLIWILDFEEFVENIEEVKSDKLKKI</sequence>
<dbReference type="EMBL" id="CAKMRJ010005634">
    <property type="protein sequence ID" value="CAH1448557.1"/>
    <property type="molecule type" value="Genomic_DNA"/>
</dbReference>
<keyword evidence="2" id="KW-1185">Reference proteome</keyword>